<evidence type="ECO:0000256" key="14">
    <source>
        <dbReference type="ARBA" id="ARBA00022984"/>
    </source>
</evidence>
<sequence length="342" mass="36227">MQIEPNADLSTLNTLALSGRARAFARAADAGDIDTALDFARAQGLAVLPWGGGSNIVVAGDVDALVLQVATRGRQLLSSTGDTVLLRIEAGENWHDLVRWTVEQGYSGLANLALIPGTVGAAPIQNIGAYGVELEPFVDAVHGRRIDSGEPIRLSARDCAFGYRDSIFKGELRDTVVITAVDLRLSASAAVECSYPGLAARLTEQGIARPAPRDVFDAVVAIRRARLPDPAKEPNAGSFFKNPLVSAGQAEVLQRTEPEMPSFAAGQGLVKIPAAWLIERCGWKGLVRDGVGVHPAHSLVLVNCGANIGERLLQLAADIRASVQARFAIDLEIEPRIYGAAT</sequence>
<dbReference type="EMBL" id="VRYZ01000002">
    <property type="protein sequence ID" value="TXS93154.1"/>
    <property type="molecule type" value="Genomic_DNA"/>
</dbReference>
<dbReference type="NCBIfam" id="NF010478">
    <property type="entry name" value="PRK13903.1"/>
    <property type="match status" value="1"/>
</dbReference>
<comment type="similarity">
    <text evidence="5 20">Belongs to the MurB family.</text>
</comment>
<dbReference type="InterPro" id="IPR036635">
    <property type="entry name" value="MurB_C_sf"/>
</dbReference>
<dbReference type="EC" id="1.3.1.98" evidence="6 20"/>
<keyword evidence="12 20" id="KW-0521">NADP</keyword>
<dbReference type="AlphaFoldDB" id="A0A5C8ZZJ0"/>
<evidence type="ECO:0000256" key="10">
    <source>
        <dbReference type="ARBA" id="ARBA00022630"/>
    </source>
</evidence>
<evidence type="ECO:0000313" key="23">
    <source>
        <dbReference type="Proteomes" id="UP000321933"/>
    </source>
</evidence>
<dbReference type="PANTHER" id="PTHR21071">
    <property type="entry name" value="UDP-N-ACETYLENOLPYRUVOYLGLUCOSAMINE REDUCTASE"/>
    <property type="match status" value="1"/>
</dbReference>
<keyword evidence="8 20" id="KW-0963">Cytoplasm</keyword>
<keyword evidence="15 20" id="KW-0560">Oxidoreductase</keyword>
<keyword evidence="14 20" id="KW-0573">Peptidoglycan synthesis</keyword>
<dbReference type="GO" id="GO:0071949">
    <property type="term" value="F:FAD binding"/>
    <property type="evidence" value="ECO:0007669"/>
    <property type="project" value="InterPro"/>
</dbReference>
<organism evidence="22 23">
    <name type="scientific">Parahaliea aestuarii</name>
    <dbReference type="NCBI Taxonomy" id="1852021"/>
    <lineage>
        <taxon>Bacteria</taxon>
        <taxon>Pseudomonadati</taxon>
        <taxon>Pseudomonadota</taxon>
        <taxon>Gammaproteobacteria</taxon>
        <taxon>Cellvibrionales</taxon>
        <taxon>Halieaceae</taxon>
        <taxon>Parahaliea</taxon>
    </lineage>
</organism>
<keyword evidence="16 20" id="KW-0131">Cell cycle</keyword>
<protein>
    <recommendedName>
        <fullName evidence="7 20">UDP-N-acetylenolpyruvoylglucosamine reductase</fullName>
        <ecNumber evidence="6 20">1.3.1.98</ecNumber>
    </recommendedName>
    <alternativeName>
        <fullName evidence="18 20">UDP-N-acetylmuramate dehydrogenase</fullName>
    </alternativeName>
</protein>
<evidence type="ECO:0000256" key="17">
    <source>
        <dbReference type="ARBA" id="ARBA00023316"/>
    </source>
</evidence>
<dbReference type="Gene3D" id="3.90.78.10">
    <property type="entry name" value="UDP-N-acetylenolpyruvoylglucosamine reductase, C-terminal domain"/>
    <property type="match status" value="1"/>
</dbReference>
<keyword evidence="13 20" id="KW-0133">Cell shape</keyword>
<dbReference type="HAMAP" id="MF_00037">
    <property type="entry name" value="MurB"/>
    <property type="match status" value="1"/>
</dbReference>
<dbReference type="NCBIfam" id="NF000755">
    <property type="entry name" value="PRK00046.1"/>
    <property type="match status" value="1"/>
</dbReference>
<feature type="active site" evidence="20">
    <location>
        <position position="164"/>
    </location>
</feature>
<dbReference type="GO" id="GO:0008360">
    <property type="term" value="P:regulation of cell shape"/>
    <property type="evidence" value="ECO:0007669"/>
    <property type="project" value="UniProtKB-KW"/>
</dbReference>
<evidence type="ECO:0000256" key="11">
    <source>
        <dbReference type="ARBA" id="ARBA00022827"/>
    </source>
</evidence>
<comment type="caution">
    <text evidence="22">The sequence shown here is derived from an EMBL/GenBank/DDBJ whole genome shotgun (WGS) entry which is preliminary data.</text>
</comment>
<dbReference type="InterPro" id="IPR016167">
    <property type="entry name" value="FAD-bd_PCMH_sub1"/>
</dbReference>
<feature type="active site" evidence="20">
    <location>
        <position position="334"/>
    </location>
</feature>
<evidence type="ECO:0000256" key="8">
    <source>
        <dbReference type="ARBA" id="ARBA00022490"/>
    </source>
</evidence>
<comment type="cofactor">
    <cofactor evidence="1 20">
        <name>FAD</name>
        <dbReference type="ChEBI" id="CHEBI:57692"/>
    </cofactor>
</comment>
<dbReference type="PANTHER" id="PTHR21071:SF4">
    <property type="entry name" value="UDP-N-ACETYLENOLPYRUVOYLGLUCOSAMINE REDUCTASE"/>
    <property type="match status" value="1"/>
</dbReference>
<evidence type="ECO:0000256" key="3">
    <source>
        <dbReference type="ARBA" id="ARBA00004496"/>
    </source>
</evidence>
<dbReference type="Gene3D" id="3.30.465.10">
    <property type="match status" value="1"/>
</dbReference>
<feature type="active site" description="Proton donor" evidence="20">
    <location>
        <position position="238"/>
    </location>
</feature>
<evidence type="ECO:0000256" key="4">
    <source>
        <dbReference type="ARBA" id="ARBA00004752"/>
    </source>
</evidence>
<evidence type="ECO:0000256" key="19">
    <source>
        <dbReference type="ARBA" id="ARBA00048914"/>
    </source>
</evidence>
<comment type="pathway">
    <text evidence="4 20">Cell wall biogenesis; peptidoglycan biosynthesis.</text>
</comment>
<reference evidence="22 23" key="1">
    <citation type="submission" date="2019-08" db="EMBL/GenBank/DDBJ databases">
        <title>Parahaliea maris sp. nov., isolated from the surface seawater.</title>
        <authorList>
            <person name="Liu Y."/>
        </authorList>
    </citation>
    <scope>NUCLEOTIDE SEQUENCE [LARGE SCALE GENOMIC DNA]</scope>
    <source>
        <strain evidence="22 23">S2-26</strain>
    </source>
</reference>
<evidence type="ECO:0000256" key="6">
    <source>
        <dbReference type="ARBA" id="ARBA00012518"/>
    </source>
</evidence>
<accession>A0A5C8ZZJ0</accession>
<keyword evidence="23" id="KW-1185">Reference proteome</keyword>
<evidence type="ECO:0000256" key="15">
    <source>
        <dbReference type="ARBA" id="ARBA00023002"/>
    </source>
</evidence>
<dbReference type="Gene3D" id="3.30.43.10">
    <property type="entry name" value="Uridine Diphospho-n-acetylenolpyruvylglucosamine Reductase, domain 2"/>
    <property type="match status" value="1"/>
</dbReference>
<dbReference type="Proteomes" id="UP000321933">
    <property type="component" value="Unassembled WGS sequence"/>
</dbReference>
<dbReference type="OrthoDB" id="9804753at2"/>
<keyword evidence="11 20" id="KW-0274">FAD</keyword>
<evidence type="ECO:0000256" key="2">
    <source>
        <dbReference type="ARBA" id="ARBA00003921"/>
    </source>
</evidence>
<evidence type="ECO:0000256" key="12">
    <source>
        <dbReference type="ARBA" id="ARBA00022857"/>
    </source>
</evidence>
<dbReference type="NCBIfam" id="TIGR00179">
    <property type="entry name" value="murB"/>
    <property type="match status" value="1"/>
</dbReference>
<dbReference type="GO" id="GO:0008762">
    <property type="term" value="F:UDP-N-acetylmuramate dehydrogenase activity"/>
    <property type="evidence" value="ECO:0007669"/>
    <property type="project" value="UniProtKB-UniRule"/>
</dbReference>
<dbReference type="RefSeq" id="WP_148063090.1">
    <property type="nucleotide sequence ID" value="NZ_VRYZ01000002.1"/>
</dbReference>
<dbReference type="GO" id="GO:0005829">
    <property type="term" value="C:cytosol"/>
    <property type="evidence" value="ECO:0007669"/>
    <property type="project" value="TreeGrafter"/>
</dbReference>
<evidence type="ECO:0000256" key="9">
    <source>
        <dbReference type="ARBA" id="ARBA00022618"/>
    </source>
</evidence>
<dbReference type="SUPFAM" id="SSF56176">
    <property type="entry name" value="FAD-binding/transporter-associated domain-like"/>
    <property type="match status" value="1"/>
</dbReference>
<dbReference type="InterPro" id="IPR036318">
    <property type="entry name" value="FAD-bd_PCMH-like_sf"/>
</dbReference>
<evidence type="ECO:0000256" key="20">
    <source>
        <dbReference type="HAMAP-Rule" id="MF_00037"/>
    </source>
</evidence>
<dbReference type="GO" id="GO:0009252">
    <property type="term" value="P:peptidoglycan biosynthetic process"/>
    <property type="evidence" value="ECO:0007669"/>
    <property type="project" value="UniProtKB-UniRule"/>
</dbReference>
<evidence type="ECO:0000256" key="7">
    <source>
        <dbReference type="ARBA" id="ARBA00015188"/>
    </source>
</evidence>
<comment type="catalytic activity">
    <reaction evidence="19 20">
        <text>UDP-N-acetyl-alpha-D-muramate + NADP(+) = UDP-N-acetyl-3-O-(1-carboxyvinyl)-alpha-D-glucosamine + NADPH + H(+)</text>
        <dbReference type="Rhea" id="RHEA:12248"/>
        <dbReference type="ChEBI" id="CHEBI:15378"/>
        <dbReference type="ChEBI" id="CHEBI:57783"/>
        <dbReference type="ChEBI" id="CHEBI:58349"/>
        <dbReference type="ChEBI" id="CHEBI:68483"/>
        <dbReference type="ChEBI" id="CHEBI:70757"/>
        <dbReference type="EC" id="1.3.1.98"/>
    </reaction>
</comment>
<keyword evidence="17 20" id="KW-0961">Cell wall biogenesis/degradation</keyword>
<dbReference type="InterPro" id="IPR006094">
    <property type="entry name" value="Oxid_FAD_bind_N"/>
</dbReference>
<feature type="domain" description="FAD-binding PCMH-type" evidence="21">
    <location>
        <begin position="17"/>
        <end position="188"/>
    </location>
</feature>
<evidence type="ECO:0000256" key="1">
    <source>
        <dbReference type="ARBA" id="ARBA00001974"/>
    </source>
</evidence>
<name>A0A5C8ZZJ0_9GAMM</name>
<keyword evidence="10 20" id="KW-0285">Flavoprotein</keyword>
<dbReference type="InterPro" id="IPR016166">
    <property type="entry name" value="FAD-bd_PCMH"/>
</dbReference>
<evidence type="ECO:0000256" key="16">
    <source>
        <dbReference type="ARBA" id="ARBA00023306"/>
    </source>
</evidence>
<evidence type="ECO:0000256" key="5">
    <source>
        <dbReference type="ARBA" id="ARBA00010485"/>
    </source>
</evidence>
<proteinExistence type="inferred from homology"/>
<dbReference type="UniPathway" id="UPA00219"/>
<evidence type="ECO:0000313" key="22">
    <source>
        <dbReference type="EMBL" id="TXS93154.1"/>
    </source>
</evidence>
<evidence type="ECO:0000256" key="18">
    <source>
        <dbReference type="ARBA" id="ARBA00031026"/>
    </source>
</evidence>
<dbReference type="InterPro" id="IPR011601">
    <property type="entry name" value="MurB_C"/>
</dbReference>
<dbReference type="InterPro" id="IPR003170">
    <property type="entry name" value="MurB"/>
</dbReference>
<dbReference type="GO" id="GO:0051301">
    <property type="term" value="P:cell division"/>
    <property type="evidence" value="ECO:0007669"/>
    <property type="project" value="UniProtKB-KW"/>
</dbReference>
<keyword evidence="9 20" id="KW-0132">Cell division</keyword>
<dbReference type="Pfam" id="PF02873">
    <property type="entry name" value="MurB_C"/>
    <property type="match status" value="1"/>
</dbReference>
<dbReference type="InterPro" id="IPR016169">
    <property type="entry name" value="FAD-bd_PCMH_sub2"/>
</dbReference>
<dbReference type="GO" id="GO:0071555">
    <property type="term" value="P:cell wall organization"/>
    <property type="evidence" value="ECO:0007669"/>
    <property type="project" value="UniProtKB-KW"/>
</dbReference>
<dbReference type="SUPFAM" id="SSF56194">
    <property type="entry name" value="Uridine diphospho-N-Acetylenolpyruvylglucosamine reductase, MurB, C-terminal domain"/>
    <property type="match status" value="1"/>
</dbReference>
<dbReference type="PROSITE" id="PS51387">
    <property type="entry name" value="FAD_PCMH"/>
    <property type="match status" value="1"/>
</dbReference>
<gene>
    <name evidence="20 22" type="primary">murB</name>
    <name evidence="22" type="ORF">FVW59_04670</name>
</gene>
<comment type="subcellular location">
    <subcellularLocation>
        <location evidence="3 20">Cytoplasm</location>
    </subcellularLocation>
</comment>
<evidence type="ECO:0000259" key="21">
    <source>
        <dbReference type="PROSITE" id="PS51387"/>
    </source>
</evidence>
<comment type="function">
    <text evidence="2 20">Cell wall formation.</text>
</comment>
<dbReference type="Pfam" id="PF01565">
    <property type="entry name" value="FAD_binding_4"/>
    <property type="match status" value="1"/>
</dbReference>
<evidence type="ECO:0000256" key="13">
    <source>
        <dbReference type="ARBA" id="ARBA00022960"/>
    </source>
</evidence>